<keyword evidence="3" id="KW-1185">Reference proteome</keyword>
<evidence type="ECO:0000313" key="2">
    <source>
        <dbReference type="EMBL" id="QLL60404.1"/>
    </source>
</evidence>
<dbReference type="EMBL" id="CP041238">
    <property type="protein sequence ID" value="QLL60404.1"/>
    <property type="molecule type" value="Genomic_DNA"/>
</dbReference>
<dbReference type="PANTHER" id="PTHR34980">
    <property type="entry name" value="INNER MEMBRANE PROTEIN-RELATED-RELATED"/>
    <property type="match status" value="1"/>
</dbReference>
<feature type="transmembrane region" description="Helical" evidence="1">
    <location>
        <begin position="89"/>
        <end position="112"/>
    </location>
</feature>
<dbReference type="GO" id="GO:0005886">
    <property type="term" value="C:plasma membrane"/>
    <property type="evidence" value="ECO:0007669"/>
    <property type="project" value="TreeGrafter"/>
</dbReference>
<sequence>MAEEGRQPSMTWLFFSPSGRIGRLPFFLSWLFWFLVGSVFLMQMLKNENEDTALAFWTLALVASGILSTVSIAMLAIKRLHDIGYPGPLALCLFIPVLSPIVFIALCLWPSVKGENEFGSPNDGPGTRSQ</sequence>
<dbReference type="InterPro" id="IPR008523">
    <property type="entry name" value="DUF805"/>
</dbReference>
<dbReference type="RefSeq" id="WP_180939984.1">
    <property type="nucleotide sequence ID" value="NZ_CP041238.1"/>
</dbReference>
<dbReference type="AlphaFoldDB" id="A0A859QDK3"/>
<accession>A0A859QDK3</accession>
<evidence type="ECO:0000313" key="3">
    <source>
        <dbReference type="Proteomes" id="UP000510721"/>
    </source>
</evidence>
<keyword evidence="1" id="KW-1133">Transmembrane helix</keyword>
<keyword evidence="1" id="KW-0472">Membrane</keyword>
<dbReference type="Proteomes" id="UP000510721">
    <property type="component" value="Chromosome"/>
</dbReference>
<gene>
    <name evidence="2" type="ORF">FKV68_02575</name>
</gene>
<feature type="transmembrane region" description="Helical" evidence="1">
    <location>
        <begin position="54"/>
        <end position="77"/>
    </location>
</feature>
<reference evidence="2 3" key="1">
    <citation type="submission" date="2019-06" db="EMBL/GenBank/DDBJ databases">
        <title>Complete genome sequence of Ensifer mexicanus ITTG R7 isolated from nodules of Acacia angustissima (Mill.) Kuntze.</title>
        <authorList>
            <person name="Rincon-Rosales R."/>
            <person name="Rogel M.A."/>
            <person name="Guerrero G."/>
            <person name="Rincon-Molina C.I."/>
            <person name="Lopez-Lopez A."/>
            <person name="Martinez-Romero E."/>
        </authorList>
    </citation>
    <scope>NUCLEOTIDE SEQUENCE [LARGE SCALE GENOMIC DNA]</scope>
    <source>
        <strain evidence="2 3">ITTG R7</strain>
    </source>
</reference>
<name>A0A859QDK3_9HYPH</name>
<organism evidence="2 3">
    <name type="scientific">Sinorhizobium mexicanum</name>
    <dbReference type="NCBI Taxonomy" id="375549"/>
    <lineage>
        <taxon>Bacteria</taxon>
        <taxon>Pseudomonadati</taxon>
        <taxon>Pseudomonadota</taxon>
        <taxon>Alphaproteobacteria</taxon>
        <taxon>Hyphomicrobiales</taxon>
        <taxon>Rhizobiaceae</taxon>
        <taxon>Sinorhizobium/Ensifer group</taxon>
        <taxon>Sinorhizobium</taxon>
    </lineage>
</organism>
<evidence type="ECO:0000256" key="1">
    <source>
        <dbReference type="SAM" id="Phobius"/>
    </source>
</evidence>
<feature type="transmembrane region" description="Helical" evidence="1">
    <location>
        <begin position="21"/>
        <end position="42"/>
    </location>
</feature>
<proteinExistence type="predicted"/>
<keyword evidence="1" id="KW-0812">Transmembrane</keyword>
<dbReference type="Pfam" id="PF05656">
    <property type="entry name" value="DUF805"/>
    <property type="match status" value="1"/>
</dbReference>
<dbReference type="KEGG" id="emx:FKV68_02575"/>
<dbReference type="PANTHER" id="PTHR34980:SF3">
    <property type="entry name" value="BLR8105 PROTEIN"/>
    <property type="match status" value="1"/>
</dbReference>
<protein>
    <submittedName>
        <fullName evidence="2">DUF805 domain-containing protein</fullName>
    </submittedName>
</protein>